<dbReference type="InterPro" id="IPR002165">
    <property type="entry name" value="Plexin_repeat"/>
</dbReference>
<dbReference type="SMART" id="SM00630">
    <property type="entry name" value="Sema"/>
    <property type="match status" value="1"/>
</dbReference>
<dbReference type="GO" id="GO:0098839">
    <property type="term" value="C:postsynaptic density membrane"/>
    <property type="evidence" value="ECO:0007669"/>
    <property type="project" value="Ensembl"/>
</dbReference>
<feature type="domain" description="Sema" evidence="20">
    <location>
        <begin position="185"/>
        <end position="661"/>
    </location>
</feature>
<keyword evidence="8" id="KW-0524">Neurogenesis</keyword>
<comment type="caution">
    <text evidence="17">Lacks conserved residue(s) required for the propagation of feature annotation.</text>
</comment>
<evidence type="ECO:0000313" key="21">
    <source>
        <dbReference type="Ensembl" id="ENSMNEP00000009077.1"/>
    </source>
</evidence>
<dbReference type="GO" id="GO:0030215">
    <property type="term" value="F:semaphorin receptor binding"/>
    <property type="evidence" value="ECO:0007669"/>
    <property type="project" value="InterPro"/>
</dbReference>
<evidence type="ECO:0000256" key="3">
    <source>
        <dbReference type="ARBA" id="ARBA00022473"/>
    </source>
</evidence>
<dbReference type="KEGG" id="mni:105488311"/>
<gene>
    <name evidence="21" type="primary">SEMA4B</name>
</gene>
<reference evidence="21" key="1">
    <citation type="submission" date="2025-08" db="UniProtKB">
        <authorList>
            <consortium name="Ensembl"/>
        </authorList>
    </citation>
    <scope>IDENTIFICATION</scope>
</reference>
<dbReference type="InterPro" id="IPR001627">
    <property type="entry name" value="Semap_dom"/>
</dbReference>
<dbReference type="Bgee" id="ENSMNEG00000028997">
    <property type="expression patterns" value="Expressed in lymph node and 12 other cell types or tissues"/>
</dbReference>
<dbReference type="InterPro" id="IPR016201">
    <property type="entry name" value="PSI"/>
</dbReference>
<evidence type="ECO:0000256" key="9">
    <source>
        <dbReference type="ARBA" id="ARBA00022989"/>
    </source>
</evidence>
<organism evidence="21 22">
    <name type="scientific">Macaca nemestrina</name>
    <name type="common">Pig-tailed macaque</name>
    <dbReference type="NCBI Taxonomy" id="9545"/>
    <lineage>
        <taxon>Eukaryota</taxon>
        <taxon>Metazoa</taxon>
        <taxon>Chordata</taxon>
        <taxon>Craniata</taxon>
        <taxon>Vertebrata</taxon>
        <taxon>Euteleostomi</taxon>
        <taxon>Mammalia</taxon>
        <taxon>Eutheria</taxon>
        <taxon>Euarchontoglires</taxon>
        <taxon>Primates</taxon>
        <taxon>Haplorrhini</taxon>
        <taxon>Catarrhini</taxon>
        <taxon>Cercopithecidae</taxon>
        <taxon>Cercopithecinae</taxon>
        <taxon>Macaca</taxon>
    </lineage>
</organism>
<feature type="compositionally biased region" description="Gly residues" evidence="18">
    <location>
        <begin position="1"/>
        <end position="14"/>
    </location>
</feature>
<dbReference type="SUPFAM" id="SSF103575">
    <property type="entry name" value="Plexin repeat"/>
    <property type="match status" value="1"/>
</dbReference>
<evidence type="ECO:0000256" key="1">
    <source>
        <dbReference type="ARBA" id="ARBA00004479"/>
    </source>
</evidence>
<dbReference type="GO" id="GO:0071526">
    <property type="term" value="P:semaphorin-plexin signaling pathway"/>
    <property type="evidence" value="ECO:0007669"/>
    <property type="project" value="TreeGrafter"/>
</dbReference>
<dbReference type="OMA" id="YINVQHF"/>
<dbReference type="InterPro" id="IPR036352">
    <property type="entry name" value="Semap_dom_sf"/>
</dbReference>
<dbReference type="STRING" id="9545.ENSMNEP00000009077"/>
<sequence>MAGGRGWWRWWGGGHDPHQGSPGGALRTIPVNTGGAGRGLAGAQHFLGRRAGPRLCARDSGSPGTALGWPGKGDESVGHCGKSGPAGGDDRALAVTHSRSEGGSPRGDSGAGRGAELSPGSPAEPPEPEPRDTVAPALRVLRAAMGPRSWLAAPWGALPPRPPLLLLLLLLLLQPPPPTWALSPRISLPLGSEERPFLRFEAENISNYTALLLSGDGRTLYVGAREALFALNSNLSFLPGGEYQELLWSADAEKKQQCSFKGKDPQRDCQNYIKILLPLSSSHLFTCGTAAFSPMCTYINVENFTLARDEKGNVLLEDGKGRCPFDPNFKSTALVVDGELYTGTVSSFQGNDPAISRSQSLRPTKTESSLNWLQDPAFVASAYIPESLGSLQGDDDKIYFFFSETGQEFEFFENTIVSRIARICKGDEGGERVLQQRWTSFLKAQLLCSRPDDGFPFNVLQDVFTLSPSPQDWRDTLFYGVFTSQWHRGTTEGSAVCVFTMKDVQRVFSGLYKEVNRETQQWYTVTHPVPTPRPGACITNSARERKINSSLQLPDRVLNFLKDHFLMDGQVRSRMLLLQPQARYQRVAVHRVPGLHHAYDVLFLGTGDGRLHKAVSVGPWVHIIEELQIFSSGQPVQNLLLDTHRGLLYAASHSGVVQVPVANCSLYRSCGDCLLARDPYCAWSGSSCKHVSLYQPELATRPWIQDIEGANAKDLCSISSVVSLSFVPTGEKPCKQVQFQPNTVNTLACPLLSNLATRLWLHNGAPINASASCHVLPTGDLLLVGTQQLGEFQCWSLEEGFQQLVASYCPEVVEDGVADQTDQRGSVPVIISTSRVSAPAGGQASWGADKSYWKEFLVMCTLFVLAVLFPVLFLLYRHRNSMKVFLKQGECASVHPKTCPVVLPPETRPLNGLGPPSTPLDHRGYQALSDSPPGARVFTESEKRPLSIQDSFVEVSPVCPRPRVRLGSEIRDSVV</sequence>
<dbReference type="AlphaFoldDB" id="A0A2K6BCG7"/>
<evidence type="ECO:0000256" key="10">
    <source>
        <dbReference type="ARBA" id="ARBA00023136"/>
    </source>
</evidence>
<dbReference type="Pfam" id="PF01437">
    <property type="entry name" value="PSI"/>
    <property type="match status" value="1"/>
</dbReference>
<keyword evidence="4" id="KW-0597">Phosphoprotein</keyword>
<dbReference type="FunFam" id="3.30.1680.10:FF:000022">
    <property type="entry name" value="Semaphorin 4B"/>
    <property type="match status" value="1"/>
</dbReference>
<dbReference type="Ensembl" id="ENSMNET00000033247.1">
    <property type="protein sequence ID" value="ENSMNEP00000009077.1"/>
    <property type="gene ID" value="ENSMNEG00000028997.1"/>
</dbReference>
<dbReference type="Gene3D" id="2.130.10.10">
    <property type="entry name" value="YVTN repeat-like/Quinoprotein amine dehydrogenase"/>
    <property type="match status" value="1"/>
</dbReference>
<feature type="region of interest" description="Disordered" evidence="18">
    <location>
        <begin position="57"/>
        <end position="132"/>
    </location>
</feature>
<evidence type="ECO:0000256" key="16">
    <source>
        <dbReference type="ARBA" id="ARBA00083064"/>
    </source>
</evidence>
<dbReference type="CDD" id="cd05872">
    <property type="entry name" value="Ig_Sema4B_like"/>
    <property type="match status" value="1"/>
</dbReference>
<keyword evidence="5 19" id="KW-0812">Transmembrane</keyword>
<keyword evidence="12" id="KW-0325">Glycoprotein</keyword>
<dbReference type="GO" id="GO:0007411">
    <property type="term" value="P:axon guidance"/>
    <property type="evidence" value="ECO:0007669"/>
    <property type="project" value="TreeGrafter"/>
</dbReference>
<keyword evidence="7" id="KW-0221">Differentiation</keyword>
<keyword evidence="13" id="KW-0393">Immunoglobulin domain</keyword>
<feature type="transmembrane region" description="Helical" evidence="19">
    <location>
        <begin position="856"/>
        <end position="876"/>
    </location>
</feature>
<evidence type="ECO:0000259" key="20">
    <source>
        <dbReference type="PROSITE" id="PS51004"/>
    </source>
</evidence>
<dbReference type="PANTHER" id="PTHR11036:SF14">
    <property type="entry name" value="SEMAPHORIN-4B"/>
    <property type="match status" value="1"/>
</dbReference>
<comment type="similarity">
    <text evidence="2">Belongs to the semaphorin family.</text>
</comment>
<evidence type="ECO:0000256" key="18">
    <source>
        <dbReference type="SAM" id="MobiDB-lite"/>
    </source>
</evidence>
<comment type="subcellular location">
    <subcellularLocation>
        <location evidence="1">Membrane</location>
        <topology evidence="1">Single-pass type I membrane protein</topology>
    </subcellularLocation>
</comment>
<evidence type="ECO:0000256" key="6">
    <source>
        <dbReference type="ARBA" id="ARBA00022729"/>
    </source>
</evidence>
<dbReference type="GO" id="GO:0001755">
    <property type="term" value="P:neural crest cell migration"/>
    <property type="evidence" value="ECO:0007669"/>
    <property type="project" value="TreeGrafter"/>
</dbReference>
<dbReference type="Proteomes" id="UP000233120">
    <property type="component" value="Unassembled WGS sequence"/>
</dbReference>
<name>A0A2K6BCG7_MACNE</name>
<dbReference type="GeneTree" id="ENSGT00940000154870"/>
<evidence type="ECO:0000256" key="12">
    <source>
        <dbReference type="ARBA" id="ARBA00023180"/>
    </source>
</evidence>
<dbReference type="InterPro" id="IPR015943">
    <property type="entry name" value="WD40/YVTN_repeat-like_dom_sf"/>
</dbReference>
<keyword evidence="22" id="KW-1185">Reference proteome</keyword>
<evidence type="ECO:0000256" key="17">
    <source>
        <dbReference type="PROSITE-ProRule" id="PRU00352"/>
    </source>
</evidence>
<evidence type="ECO:0000256" key="5">
    <source>
        <dbReference type="ARBA" id="ARBA00022692"/>
    </source>
</evidence>
<dbReference type="InterPro" id="IPR027231">
    <property type="entry name" value="Semaphorin"/>
</dbReference>
<evidence type="ECO:0000256" key="8">
    <source>
        <dbReference type="ARBA" id="ARBA00022902"/>
    </source>
</evidence>
<dbReference type="GO" id="GO:0045499">
    <property type="term" value="F:chemorepellent activity"/>
    <property type="evidence" value="ECO:0007669"/>
    <property type="project" value="TreeGrafter"/>
</dbReference>
<dbReference type="Pfam" id="PF01403">
    <property type="entry name" value="Sema"/>
    <property type="match status" value="1"/>
</dbReference>
<protein>
    <recommendedName>
        <fullName evidence="15">Semaphorin-4B</fullName>
    </recommendedName>
    <alternativeName>
        <fullName evidence="16">Semaphorin-C</fullName>
    </alternativeName>
</protein>
<dbReference type="FunFam" id="2.130.10.10:FF:000033">
    <property type="entry name" value="Semaphorin 4B"/>
    <property type="match status" value="1"/>
</dbReference>
<dbReference type="SUPFAM" id="SSF101912">
    <property type="entry name" value="Sema domain"/>
    <property type="match status" value="1"/>
</dbReference>
<accession>A0A2K6BCG7</accession>
<dbReference type="GO" id="GO:0098978">
    <property type="term" value="C:glutamatergic synapse"/>
    <property type="evidence" value="ECO:0007669"/>
    <property type="project" value="Ensembl"/>
</dbReference>
<keyword evidence="9 19" id="KW-1133">Transmembrane helix</keyword>
<evidence type="ECO:0000256" key="13">
    <source>
        <dbReference type="ARBA" id="ARBA00023319"/>
    </source>
</evidence>
<evidence type="ECO:0000256" key="7">
    <source>
        <dbReference type="ARBA" id="ARBA00022782"/>
    </source>
</evidence>
<dbReference type="OrthoDB" id="9988752at2759"/>
<reference evidence="21" key="2">
    <citation type="submission" date="2025-09" db="UniProtKB">
        <authorList>
            <consortium name="Ensembl"/>
        </authorList>
    </citation>
    <scope>IDENTIFICATION</scope>
</reference>
<comment type="function">
    <text evidence="14">Inhibits axonal extension by providing local signals to specify territories inaccessible for growing axons.</text>
</comment>
<dbReference type="GO" id="GO:0030335">
    <property type="term" value="P:positive regulation of cell migration"/>
    <property type="evidence" value="ECO:0007669"/>
    <property type="project" value="TreeGrafter"/>
</dbReference>
<evidence type="ECO:0000256" key="14">
    <source>
        <dbReference type="ARBA" id="ARBA00057157"/>
    </source>
</evidence>
<dbReference type="PANTHER" id="PTHR11036">
    <property type="entry name" value="SEMAPHORIN"/>
    <property type="match status" value="1"/>
</dbReference>
<proteinExistence type="inferred from homology"/>
<evidence type="ECO:0000256" key="15">
    <source>
        <dbReference type="ARBA" id="ARBA00074132"/>
    </source>
</evidence>
<dbReference type="Gene3D" id="3.30.1680.10">
    <property type="entry name" value="ligand-binding face of the semaphorins, domain 2"/>
    <property type="match status" value="1"/>
</dbReference>
<evidence type="ECO:0000256" key="2">
    <source>
        <dbReference type="ARBA" id="ARBA00009492"/>
    </source>
</evidence>
<keyword evidence="10 19" id="KW-0472">Membrane</keyword>
<keyword evidence="3" id="KW-0217">Developmental protein</keyword>
<keyword evidence="11" id="KW-1015">Disulfide bond</keyword>
<evidence type="ECO:0000313" key="22">
    <source>
        <dbReference type="Proteomes" id="UP000233120"/>
    </source>
</evidence>
<evidence type="ECO:0000256" key="11">
    <source>
        <dbReference type="ARBA" id="ARBA00023157"/>
    </source>
</evidence>
<dbReference type="SMART" id="SM00423">
    <property type="entry name" value="PSI"/>
    <property type="match status" value="1"/>
</dbReference>
<evidence type="ECO:0000256" key="19">
    <source>
        <dbReference type="SAM" id="Phobius"/>
    </source>
</evidence>
<keyword evidence="6" id="KW-0732">Signal</keyword>
<dbReference type="PROSITE" id="PS51004">
    <property type="entry name" value="SEMA"/>
    <property type="match status" value="1"/>
</dbReference>
<feature type="region of interest" description="Disordered" evidence="18">
    <location>
        <begin position="1"/>
        <end position="26"/>
    </location>
</feature>
<evidence type="ECO:0000256" key="4">
    <source>
        <dbReference type="ARBA" id="ARBA00022553"/>
    </source>
</evidence>